<dbReference type="CDD" id="cd04187">
    <property type="entry name" value="DPM1_like_bac"/>
    <property type="match status" value="1"/>
</dbReference>
<dbReference type="Proteomes" id="UP000188604">
    <property type="component" value="Chromosome"/>
</dbReference>
<evidence type="ECO:0000256" key="6">
    <source>
        <dbReference type="ARBA" id="ARBA00023136"/>
    </source>
</evidence>
<keyword evidence="6" id="KW-0472">Membrane</keyword>
<dbReference type="Pfam" id="PF00535">
    <property type="entry name" value="Glycos_transf_2"/>
    <property type="match status" value="1"/>
</dbReference>
<gene>
    <name evidence="7" type="ORF">A0U93_12330</name>
</gene>
<dbReference type="InterPro" id="IPR001173">
    <property type="entry name" value="Glyco_trans_2-like"/>
</dbReference>
<evidence type="ECO:0000256" key="4">
    <source>
        <dbReference type="ARBA" id="ARBA00022692"/>
    </source>
</evidence>
<accession>A0A1U9KS52</accession>
<proteinExistence type="predicted"/>
<dbReference type="AlphaFoldDB" id="A0A1U9KS52"/>
<keyword evidence="4" id="KW-0812">Transmembrane</keyword>
<evidence type="ECO:0000256" key="3">
    <source>
        <dbReference type="ARBA" id="ARBA00022679"/>
    </source>
</evidence>
<dbReference type="PANTHER" id="PTHR48090">
    <property type="entry name" value="UNDECAPRENYL-PHOSPHATE 4-DEOXY-4-FORMAMIDO-L-ARABINOSE TRANSFERASE-RELATED"/>
    <property type="match status" value="1"/>
</dbReference>
<dbReference type="PANTHER" id="PTHR48090:SF1">
    <property type="entry name" value="PROPHAGE BACTOPRENOL GLUCOSYL TRANSFERASE HOMOLOG"/>
    <property type="match status" value="1"/>
</dbReference>
<keyword evidence="3 7" id="KW-0808">Transferase</keyword>
<evidence type="ECO:0000256" key="5">
    <source>
        <dbReference type="ARBA" id="ARBA00022989"/>
    </source>
</evidence>
<dbReference type="Gene3D" id="3.90.550.10">
    <property type="entry name" value="Spore Coat Polysaccharide Biosynthesis Protein SpsA, Chain A"/>
    <property type="match status" value="1"/>
</dbReference>
<evidence type="ECO:0000313" key="7">
    <source>
        <dbReference type="EMBL" id="AQS88592.1"/>
    </source>
</evidence>
<name>A0A1U9KS52_9PROT</name>
<keyword evidence="8" id="KW-1185">Reference proteome</keyword>
<protein>
    <submittedName>
        <fullName evidence="7">Glycosyltransferase</fullName>
    </submittedName>
</protein>
<dbReference type="RefSeq" id="WP_077807628.1">
    <property type="nucleotide sequence ID" value="NZ_BJXS01000006.1"/>
</dbReference>
<dbReference type="InterPro" id="IPR029044">
    <property type="entry name" value="Nucleotide-diphossugar_trans"/>
</dbReference>
<dbReference type="STRING" id="320497.A0U93_12330"/>
<dbReference type="SUPFAM" id="SSF53448">
    <property type="entry name" value="Nucleotide-diphospho-sugar transferases"/>
    <property type="match status" value="1"/>
</dbReference>
<reference evidence="7 8" key="1">
    <citation type="submission" date="2016-03" db="EMBL/GenBank/DDBJ databases">
        <title>Acetic acid bacteria sequencing.</title>
        <authorList>
            <person name="Brandt J."/>
            <person name="Jakob F."/>
            <person name="Vogel R.F."/>
        </authorList>
    </citation>
    <scope>NUCLEOTIDE SEQUENCE [LARGE SCALE GENOMIC DNA]</scope>
    <source>
        <strain evidence="7 8">NBRC 101099</strain>
    </source>
</reference>
<dbReference type="GO" id="GO:0016757">
    <property type="term" value="F:glycosyltransferase activity"/>
    <property type="evidence" value="ECO:0007669"/>
    <property type="project" value="UniProtKB-KW"/>
</dbReference>
<comment type="subcellular location">
    <subcellularLocation>
        <location evidence="1">Membrane</location>
        <topology evidence="1">Multi-pass membrane protein</topology>
    </subcellularLocation>
</comment>
<dbReference type="KEGG" id="nch:A0U93_12330"/>
<evidence type="ECO:0000256" key="1">
    <source>
        <dbReference type="ARBA" id="ARBA00004141"/>
    </source>
</evidence>
<dbReference type="GO" id="GO:0005886">
    <property type="term" value="C:plasma membrane"/>
    <property type="evidence" value="ECO:0007669"/>
    <property type="project" value="TreeGrafter"/>
</dbReference>
<evidence type="ECO:0000256" key="2">
    <source>
        <dbReference type="ARBA" id="ARBA00022676"/>
    </source>
</evidence>
<keyword evidence="5" id="KW-1133">Transmembrane helix</keyword>
<organism evidence="7 8">
    <name type="scientific">Neoasaia chiangmaiensis</name>
    <dbReference type="NCBI Taxonomy" id="320497"/>
    <lineage>
        <taxon>Bacteria</taxon>
        <taxon>Pseudomonadati</taxon>
        <taxon>Pseudomonadota</taxon>
        <taxon>Alphaproteobacteria</taxon>
        <taxon>Acetobacterales</taxon>
        <taxon>Acetobacteraceae</taxon>
        <taxon>Neoasaia</taxon>
    </lineage>
</organism>
<dbReference type="InterPro" id="IPR050256">
    <property type="entry name" value="Glycosyltransferase_2"/>
</dbReference>
<dbReference type="EMBL" id="CP014691">
    <property type="protein sequence ID" value="AQS88592.1"/>
    <property type="molecule type" value="Genomic_DNA"/>
</dbReference>
<sequence length="326" mass="36176">MTAYRLDVVIPCFNEDDNLPVTLPRIVSFLDEVQADPQIEMTQWRVILVDDGSTDKTWDCILAHCVPGRISGIKLSRNFGHQSAMLAGLTHADADAVITMDSDLQDDILVVRDMLLAFQNGFDLALGVRSARDTDTAFKRGTARLYYRLLNAMGTDAVEDHADYRLMSQRALRALLAHDEVNLFIRGLIPAIGFRVSIIPYVRQAREIGESKYTLRKMLLLAIDGITSFSVMPLRLIALIGVVVFMFALATGGAVLVERLFFANRVVPGWASILLPLLALGGVQLLSLGVLGEYVGKIYLETKRRPRFIIETVHDDTSAGDGDQRR</sequence>
<dbReference type="OrthoDB" id="9807795at2"/>
<evidence type="ECO:0000313" key="8">
    <source>
        <dbReference type="Proteomes" id="UP000188604"/>
    </source>
</evidence>
<keyword evidence="2" id="KW-0328">Glycosyltransferase</keyword>